<evidence type="ECO:0000313" key="4">
    <source>
        <dbReference type="Proteomes" id="UP001189757"/>
    </source>
</evidence>
<dbReference type="PANTHER" id="PTHR30143">
    <property type="entry name" value="ACID HYDRATASE"/>
    <property type="match status" value="1"/>
</dbReference>
<dbReference type="EC" id="4.2.1.80" evidence="3"/>
<protein>
    <submittedName>
        <fullName evidence="3">2-keto-4-pentenoate hydratase</fullName>
        <ecNumber evidence="3">4.2.1.80</ecNumber>
    </submittedName>
</protein>
<dbReference type="InterPro" id="IPR050772">
    <property type="entry name" value="Hydratase-Decarb/MhpD_sf"/>
</dbReference>
<evidence type="ECO:0000313" key="3">
    <source>
        <dbReference type="EMBL" id="CAJ0810002.1"/>
    </source>
</evidence>
<dbReference type="RefSeq" id="WP_199027235.1">
    <property type="nucleotide sequence ID" value="NZ_CATZLL010000002.1"/>
</dbReference>
<comment type="caution">
    <text evidence="3">The sequence shown here is derived from an EMBL/GenBank/DDBJ whole genome shotgun (WGS) entry which is preliminary data.</text>
</comment>
<evidence type="ECO:0000256" key="1">
    <source>
        <dbReference type="ARBA" id="ARBA00023239"/>
    </source>
</evidence>
<dbReference type="SUPFAM" id="SSF56529">
    <property type="entry name" value="FAH"/>
    <property type="match status" value="1"/>
</dbReference>
<proteinExistence type="predicted"/>
<dbReference type="EMBL" id="CATZLL010000002">
    <property type="protein sequence ID" value="CAJ0810002.1"/>
    <property type="molecule type" value="Genomic_DNA"/>
</dbReference>
<accession>A0ABM9K094</accession>
<dbReference type="Gene3D" id="3.90.850.10">
    <property type="entry name" value="Fumarylacetoacetase-like, C-terminal domain"/>
    <property type="match status" value="1"/>
</dbReference>
<keyword evidence="1 3" id="KW-0456">Lyase</keyword>
<evidence type="ECO:0000259" key="2">
    <source>
        <dbReference type="Pfam" id="PF01557"/>
    </source>
</evidence>
<dbReference type="PANTHER" id="PTHR30143:SF0">
    <property type="entry name" value="2-KETO-4-PENTENOATE HYDRATASE"/>
    <property type="match status" value="1"/>
</dbReference>
<keyword evidence="4" id="KW-1185">Reference proteome</keyword>
<dbReference type="Proteomes" id="UP001189757">
    <property type="component" value="Unassembled WGS sequence"/>
</dbReference>
<dbReference type="GO" id="GO:0008684">
    <property type="term" value="F:2-oxopent-4-enoate hydratase activity"/>
    <property type="evidence" value="ECO:0007669"/>
    <property type="project" value="UniProtKB-EC"/>
</dbReference>
<feature type="domain" description="Fumarylacetoacetase-like C-terminal" evidence="2">
    <location>
        <begin position="73"/>
        <end position="229"/>
    </location>
</feature>
<dbReference type="InterPro" id="IPR036663">
    <property type="entry name" value="Fumarylacetoacetase_C_sf"/>
</dbReference>
<gene>
    <name evidence="3" type="primary">mhpD</name>
    <name evidence="3" type="ORF">LMG18101_00744</name>
</gene>
<sequence>MIDSTETLAERLAAGWQGGVAFAELPHELIPTSAEAAYAAQAQLLIARGTTIGAWKVGAKGPDAPIQCSPLPQSGLHFHGAKLPQHAFRPLGLELEIAFCFGRAFAARAQPYDDAEVLDGIAYMAAAVEIVSSRFHEWPAVDRFAQLADLQNHGALVMGEVVAYRADFPFVAPSLSFTVNSRNVVDCAPANPAGDPRRLLPWLVNHATQRGMTLPSGTLVTTGSYTGMHFPDTATGPNAVFGRIDGLPPVGFTLA</sequence>
<reference evidence="3 4" key="1">
    <citation type="submission" date="2023-07" db="EMBL/GenBank/DDBJ databases">
        <authorList>
            <person name="Peeters C."/>
        </authorList>
    </citation>
    <scope>NUCLEOTIDE SEQUENCE [LARGE SCALE GENOMIC DNA]</scope>
    <source>
        <strain evidence="3 4">LMG 18101</strain>
    </source>
</reference>
<dbReference type="Pfam" id="PF01557">
    <property type="entry name" value="FAA_hydrolase"/>
    <property type="match status" value="1"/>
</dbReference>
<organism evidence="3 4">
    <name type="scientific">Ralstonia flaminis</name>
    <dbReference type="NCBI Taxonomy" id="3058597"/>
    <lineage>
        <taxon>Bacteria</taxon>
        <taxon>Pseudomonadati</taxon>
        <taxon>Pseudomonadota</taxon>
        <taxon>Betaproteobacteria</taxon>
        <taxon>Burkholderiales</taxon>
        <taxon>Burkholderiaceae</taxon>
        <taxon>Ralstonia</taxon>
    </lineage>
</organism>
<name>A0ABM9K094_9RALS</name>
<dbReference type="InterPro" id="IPR011234">
    <property type="entry name" value="Fumarylacetoacetase-like_C"/>
</dbReference>